<dbReference type="InterPro" id="IPR006652">
    <property type="entry name" value="Kelch_1"/>
</dbReference>
<dbReference type="Pfam" id="PF01344">
    <property type="entry name" value="Kelch_1"/>
    <property type="match status" value="2"/>
</dbReference>
<name>A0A151SL97_CAJCA</name>
<reference evidence="4 5" key="1">
    <citation type="journal article" date="2012" name="Nat. Biotechnol.">
        <title>Draft genome sequence of pigeonpea (Cajanus cajan), an orphan legume crop of resource-poor farmers.</title>
        <authorList>
            <person name="Varshney R.K."/>
            <person name="Chen W."/>
            <person name="Li Y."/>
            <person name="Bharti A.K."/>
            <person name="Saxena R.K."/>
            <person name="Schlueter J.A."/>
            <person name="Donoghue M.T."/>
            <person name="Azam S."/>
            <person name="Fan G."/>
            <person name="Whaley A.M."/>
            <person name="Farmer A.D."/>
            <person name="Sheridan J."/>
            <person name="Iwata A."/>
            <person name="Tuteja R."/>
            <person name="Penmetsa R.V."/>
            <person name="Wu W."/>
            <person name="Upadhyaya H.D."/>
            <person name="Yang S.P."/>
            <person name="Shah T."/>
            <person name="Saxena K.B."/>
            <person name="Michael T."/>
            <person name="McCombie W.R."/>
            <person name="Yang B."/>
            <person name="Zhang G."/>
            <person name="Yang H."/>
            <person name="Wang J."/>
            <person name="Spillane C."/>
            <person name="Cook D.R."/>
            <person name="May G.D."/>
            <person name="Xu X."/>
            <person name="Jackson S.A."/>
        </authorList>
    </citation>
    <scope>NUCLEOTIDE SEQUENCE [LARGE SCALE GENOMIC DNA]</scope>
    <source>
        <strain evidence="5">cv. Asha</strain>
    </source>
</reference>
<proteinExistence type="predicted"/>
<dbReference type="InterPro" id="IPR015915">
    <property type="entry name" value="Kelch-typ_b-propeller"/>
</dbReference>
<evidence type="ECO:0000313" key="4">
    <source>
        <dbReference type="EMBL" id="KYP55522.1"/>
    </source>
</evidence>
<evidence type="ECO:0000256" key="1">
    <source>
        <dbReference type="ARBA" id="ARBA00022441"/>
    </source>
</evidence>
<dbReference type="EMBL" id="CM003613">
    <property type="protein sequence ID" value="KYP55522.1"/>
    <property type="molecule type" value="Genomic_DNA"/>
</dbReference>
<dbReference type="PANTHER" id="PTHR46122:SF9">
    <property type="entry name" value="F-BOX_KELCH-REPEAT PROTEIN"/>
    <property type="match status" value="1"/>
</dbReference>
<gene>
    <name evidence="4" type="ORF">KK1_001734</name>
</gene>
<dbReference type="GO" id="GO:0005634">
    <property type="term" value="C:nucleus"/>
    <property type="evidence" value="ECO:0007669"/>
    <property type="project" value="TreeGrafter"/>
</dbReference>
<dbReference type="AlphaFoldDB" id="A0A151SL97"/>
<organism evidence="4 5">
    <name type="scientific">Cajanus cajan</name>
    <name type="common">Pigeon pea</name>
    <name type="synonym">Cajanus indicus</name>
    <dbReference type="NCBI Taxonomy" id="3821"/>
    <lineage>
        <taxon>Eukaryota</taxon>
        <taxon>Viridiplantae</taxon>
        <taxon>Streptophyta</taxon>
        <taxon>Embryophyta</taxon>
        <taxon>Tracheophyta</taxon>
        <taxon>Spermatophyta</taxon>
        <taxon>Magnoliopsida</taxon>
        <taxon>eudicotyledons</taxon>
        <taxon>Gunneridae</taxon>
        <taxon>Pentapetalae</taxon>
        <taxon>rosids</taxon>
        <taxon>fabids</taxon>
        <taxon>Fabales</taxon>
        <taxon>Fabaceae</taxon>
        <taxon>Papilionoideae</taxon>
        <taxon>50 kb inversion clade</taxon>
        <taxon>NPAAA clade</taxon>
        <taxon>indigoferoid/millettioid clade</taxon>
        <taxon>Phaseoleae</taxon>
        <taxon>Cajanus</taxon>
    </lineage>
</organism>
<keyword evidence="2" id="KW-0677">Repeat</keyword>
<accession>A0A151SL97</accession>
<dbReference type="Gramene" id="C.cajan_01696.t">
    <property type="protein sequence ID" value="C.cajan_01696.t.cds1"/>
    <property type="gene ID" value="C.cajan_01696"/>
</dbReference>
<dbReference type="InterPro" id="IPR052439">
    <property type="entry name" value="F-box/Kelch-repeat"/>
</dbReference>
<dbReference type="FunFam" id="2.120.10.80:FF:000007">
    <property type="entry name" value="F-box/kelch-repeat protein SKIP11"/>
    <property type="match status" value="1"/>
</dbReference>
<keyword evidence="1" id="KW-0880">Kelch repeat</keyword>
<evidence type="ECO:0000256" key="3">
    <source>
        <dbReference type="SAM" id="MobiDB-lite"/>
    </source>
</evidence>
<dbReference type="SUPFAM" id="SSF117281">
    <property type="entry name" value="Kelch motif"/>
    <property type="match status" value="1"/>
</dbReference>
<dbReference type="OrthoDB" id="1356799at2759"/>
<protein>
    <submittedName>
        <fullName evidence="4">F-box/kelch-repeat protein SKIP11</fullName>
    </submittedName>
</protein>
<dbReference type="Proteomes" id="UP000075243">
    <property type="component" value="Chromosome 11"/>
</dbReference>
<keyword evidence="5" id="KW-1185">Reference proteome</keyword>
<dbReference type="SMART" id="SM00612">
    <property type="entry name" value="Kelch"/>
    <property type="match status" value="3"/>
</dbReference>
<feature type="region of interest" description="Disordered" evidence="3">
    <location>
        <begin position="1"/>
        <end position="54"/>
    </location>
</feature>
<evidence type="ECO:0000256" key="2">
    <source>
        <dbReference type="ARBA" id="ARBA00022737"/>
    </source>
</evidence>
<dbReference type="OMA" id="SCEILEW"/>
<dbReference type="PANTHER" id="PTHR46122">
    <property type="entry name" value="GALACTOSE OXIDASE/KELCH REPEAT PROTEIN-RELATED"/>
    <property type="match status" value="1"/>
</dbReference>
<sequence>MVESSSMLVSTNETNSREEENQRSLTELSNNECLQEGDEKQAVSRKSPKLSDNVEVGDTQVHDRVFLIPSQDQGNDQSHSAVMSDNSSSLISELGRDISISCLLRLSRSDYGLIASLNHTFRSLVRTGELYQIRQKMGVVEHWVYFSCEILEWECFDPNRSRWIHLPRMPFDQCFMCSDKESLAVGTELLVFGRGLLSQVVYTYNMLTNTWSDGTKMDIPRFLFASASTGGIAIVAGGCDPSGKILSVAELYNSNTKTWETLPNMNKARKMCSAVFMDGKFYVLGGIGKDQTKHLTSGEEFDLKTRKWREIPNMFPPRSSEGGATERKAISEAPPLVAVVKNVLYAADYGHWELRRYVKESNRWVTLGRLPRGPTSTNGWGLAFRACGDQLVIIGGPSSLDVTQIEIYSWIPDEYAPQWNLLAIKESRGFVYNCAVMGC</sequence>
<evidence type="ECO:0000313" key="5">
    <source>
        <dbReference type="Proteomes" id="UP000075243"/>
    </source>
</evidence>
<dbReference type="Gene3D" id="2.120.10.80">
    <property type="entry name" value="Kelch-type beta propeller"/>
    <property type="match status" value="1"/>
</dbReference>